<dbReference type="EMBL" id="WXEY01000012">
    <property type="protein sequence ID" value="MZP30334.1"/>
    <property type="molecule type" value="Genomic_DNA"/>
</dbReference>
<dbReference type="AlphaFoldDB" id="A0A845L673"/>
<evidence type="ECO:0000256" key="3">
    <source>
        <dbReference type="ARBA" id="ARBA00023136"/>
    </source>
</evidence>
<evidence type="ECO:0000256" key="1">
    <source>
        <dbReference type="ARBA" id="ARBA00004635"/>
    </source>
</evidence>
<dbReference type="PANTHER" id="PTHR30429">
    <property type="entry name" value="D-METHIONINE-BINDING LIPOPROTEIN METQ"/>
    <property type="match status" value="1"/>
</dbReference>
<dbReference type="NCBIfam" id="TIGR00363">
    <property type="entry name" value="MetQ/NlpA family lipoprotein"/>
    <property type="match status" value="1"/>
</dbReference>
<dbReference type="Gene3D" id="3.40.190.10">
    <property type="entry name" value="Periplasmic binding protein-like II"/>
    <property type="match status" value="2"/>
</dbReference>
<dbReference type="PIRSF" id="PIRSF002854">
    <property type="entry name" value="MetQ"/>
    <property type="match status" value="1"/>
</dbReference>
<dbReference type="RefSeq" id="WP_161258859.1">
    <property type="nucleotide sequence ID" value="NZ_WXEY01000012.1"/>
</dbReference>
<evidence type="ECO:0000313" key="10">
    <source>
        <dbReference type="Proteomes" id="UP000463470"/>
    </source>
</evidence>
<dbReference type="Proteomes" id="UP000463470">
    <property type="component" value="Unassembled WGS sequence"/>
</dbReference>
<sequence>MFNQLLQKKVTRLIGGLLVLSVAALGAAGCGAKDTTGKAAGGNNGQTAAQSKTIRFGVSPVPHAEIAKIAKDLLAKDGIELKIVEFNDYVQPNLALADGELDANFFQHKPYLDTFADEHKLDLKTVAGVHVEPMGVYSHKVKSLADLKEKARVAIPNDPTNGGRALLLLQSAGLIKLDPNAGVKATTKDIKENSKGLVITELEAAMLPKILDDADIAVINTNFALGAGLNPLKDALTMEGKDSPYVNIVVVKNGNENNEAIQKLVKALTSPEVKKFIGEKYQGAVVPAF</sequence>
<dbReference type="PANTHER" id="PTHR30429:SF0">
    <property type="entry name" value="METHIONINE-BINDING LIPOPROTEIN METQ"/>
    <property type="match status" value="1"/>
</dbReference>
<dbReference type="CDD" id="cd13597">
    <property type="entry name" value="PBP2_lipoprotein_Tp32"/>
    <property type="match status" value="1"/>
</dbReference>
<keyword evidence="3" id="KW-0472">Membrane</keyword>
<keyword evidence="2 8" id="KW-0732">Signal</keyword>
<protein>
    <recommendedName>
        <fullName evidence="6">Lipoprotein</fullName>
    </recommendedName>
</protein>
<dbReference type="Pfam" id="PF03180">
    <property type="entry name" value="Lipoprotein_9"/>
    <property type="match status" value="1"/>
</dbReference>
<accession>A0A845L673</accession>
<dbReference type="OrthoDB" id="9812878at2"/>
<comment type="subcellular location">
    <subcellularLocation>
        <location evidence="1">Membrane</location>
        <topology evidence="1">Lipid-anchor</topology>
    </subcellularLocation>
</comment>
<evidence type="ECO:0000256" key="4">
    <source>
        <dbReference type="ARBA" id="ARBA00023139"/>
    </source>
</evidence>
<proteinExistence type="inferred from homology"/>
<evidence type="ECO:0000256" key="2">
    <source>
        <dbReference type="ARBA" id="ARBA00022729"/>
    </source>
</evidence>
<keyword evidence="5 6" id="KW-0449">Lipoprotein</keyword>
<evidence type="ECO:0000256" key="5">
    <source>
        <dbReference type="ARBA" id="ARBA00023288"/>
    </source>
</evidence>
<evidence type="ECO:0000256" key="7">
    <source>
        <dbReference type="PIRSR" id="PIRSR002854-1"/>
    </source>
</evidence>
<keyword evidence="4" id="KW-0564">Palmitate</keyword>
<evidence type="ECO:0000313" key="9">
    <source>
        <dbReference type="EMBL" id="MZP30334.1"/>
    </source>
</evidence>
<dbReference type="GO" id="GO:0016020">
    <property type="term" value="C:membrane"/>
    <property type="evidence" value="ECO:0007669"/>
    <property type="project" value="UniProtKB-SubCell"/>
</dbReference>
<keyword evidence="10" id="KW-1185">Reference proteome</keyword>
<evidence type="ECO:0000256" key="8">
    <source>
        <dbReference type="SAM" id="SignalP"/>
    </source>
</evidence>
<feature type="lipid moiety-binding region" description="S-diacylglycerol cysteine" evidence="7">
    <location>
        <position position="30"/>
    </location>
</feature>
<feature type="signal peptide" evidence="8">
    <location>
        <begin position="1"/>
        <end position="32"/>
    </location>
</feature>
<feature type="chain" id="PRO_5039070508" description="Lipoprotein" evidence="8">
    <location>
        <begin position="33"/>
        <end position="289"/>
    </location>
</feature>
<reference evidence="9 10" key="1">
    <citation type="submission" date="2020-01" db="EMBL/GenBank/DDBJ databases">
        <title>Whole-genome sequence of Heliobacterium undosum DSM 13378.</title>
        <authorList>
            <person name="Kyndt J.A."/>
            <person name="Meyer T.E."/>
        </authorList>
    </citation>
    <scope>NUCLEOTIDE SEQUENCE [LARGE SCALE GENOMIC DNA]</scope>
    <source>
        <strain evidence="9 10">DSM 13378</strain>
    </source>
</reference>
<organism evidence="9 10">
    <name type="scientific">Heliomicrobium undosum</name>
    <dbReference type="NCBI Taxonomy" id="121734"/>
    <lineage>
        <taxon>Bacteria</taxon>
        <taxon>Bacillati</taxon>
        <taxon>Bacillota</taxon>
        <taxon>Clostridia</taxon>
        <taxon>Eubacteriales</taxon>
        <taxon>Heliobacteriaceae</taxon>
        <taxon>Heliomicrobium</taxon>
    </lineage>
</organism>
<comment type="similarity">
    <text evidence="6">Belongs to the nlpA lipoprotein family.</text>
</comment>
<name>A0A845L673_9FIRM</name>
<dbReference type="SUPFAM" id="SSF53850">
    <property type="entry name" value="Periplasmic binding protein-like II"/>
    <property type="match status" value="1"/>
</dbReference>
<dbReference type="InterPro" id="IPR004872">
    <property type="entry name" value="Lipoprotein_NlpA"/>
</dbReference>
<gene>
    <name evidence="9" type="ORF">GTO91_11490</name>
</gene>
<comment type="caution">
    <text evidence="9">The sequence shown here is derived from an EMBL/GenBank/DDBJ whole genome shotgun (WGS) entry which is preliminary data.</text>
</comment>
<evidence type="ECO:0000256" key="6">
    <source>
        <dbReference type="PIRNR" id="PIRNR002854"/>
    </source>
</evidence>